<dbReference type="Gene3D" id="3.30.10.20">
    <property type="match status" value="1"/>
</dbReference>
<dbReference type="GO" id="GO:0004674">
    <property type="term" value="F:protein serine/threonine kinase activity"/>
    <property type="evidence" value="ECO:0007669"/>
    <property type="project" value="TreeGrafter"/>
</dbReference>
<accession>A0A263BRH1</accession>
<dbReference type="GO" id="GO:0005737">
    <property type="term" value="C:cytoplasm"/>
    <property type="evidence" value="ECO:0007669"/>
    <property type="project" value="TreeGrafter"/>
</dbReference>
<feature type="region of interest" description="Disordered" evidence="2">
    <location>
        <begin position="398"/>
        <end position="427"/>
    </location>
</feature>
<feature type="binding site" evidence="1">
    <location>
        <position position="77"/>
    </location>
    <ligand>
        <name>ATP</name>
        <dbReference type="ChEBI" id="CHEBI:30616"/>
    </ligand>
</feature>
<dbReference type="InterPro" id="IPR017441">
    <property type="entry name" value="Protein_kinase_ATP_BS"/>
</dbReference>
<dbReference type="PROSITE" id="PS50011">
    <property type="entry name" value="PROTEIN_KINASE_DOM"/>
    <property type="match status" value="1"/>
</dbReference>
<sequence length="830" mass="93344">MSEINNFCMGCMFKKGSDKVCSNCGWEEGTMPESPQHLVPGTVLQEKYIVGRVLGQGGFGITYLGWDLHLDMKLAIKEYMPKDFATRSAGEEEVTFYTGYVKSQFNSGMDKFLEEAKIIAKYNNHPGIVSVRDFFKANGTAYLVMYYLEGVDLKNYLSQFGGKLPFDQALAIMTPVMDALATVHKDGILHRDISPDNIYITMQGEVKLLDFGAARHAMNNNNKSMSVILKPGYAPEEQYRSRGNQGPWTDIYGLAATFYRVLTGNVPPESLDRLEEETLQLPSRLGVKIPHHAELALQKALSVKAANRYQTMEAFQQALLSGDSHVHKTVAMQSSFTNEGQHRTVAHSEFGQQFQQTNKKKKGKLFLGVVLACFLLLFSATGAIAYYLWSDKKPVASNDIPPTNNDPDPNPAVEEPDQNDTPDKPAIDNSVQVSVPLLYNLEEQQAITILQQAGLTVGQIIYEENLITKSGRVFSQSIEPEQKLGKNSPVDLYVNKGVELPVDVNTIYTEQMNIINQYSNDGITLANQGQSEAALRKYIQAREMAKILYHYNGSIDARIAEGYLANLMAAVKADLNFTYYSLEDSVDSVTIFEELINRNGYDDNEILSEVYGNLSWYQLLNNLPKDSISSSEKAYQYDVTNKIVQLNLAHGFLLTDQFKSAFSWYRYLKDFDYNGQRMSDVIADDFITLKEAGYTHPDIDVIDQIVLGNIADKSDEAEIERTIYFLMLAELAEDFDGCMSTFSLQAGSKQYNSIFDYYKGIFEAYEFSEVVVNSITIDEINGNEARATVSKSFKYKDANQSYDETVSFSFTFIKTYESLPWKMTGFQVVQ</sequence>
<feature type="transmembrane region" description="Helical" evidence="3">
    <location>
        <begin position="365"/>
        <end position="389"/>
    </location>
</feature>
<gene>
    <name evidence="6" type="ORF">CIB95_13785</name>
</gene>
<evidence type="ECO:0008006" key="8">
    <source>
        <dbReference type="Google" id="ProtNLM"/>
    </source>
</evidence>
<evidence type="ECO:0000313" key="7">
    <source>
        <dbReference type="Proteomes" id="UP000217083"/>
    </source>
</evidence>
<protein>
    <recommendedName>
        <fullName evidence="8">Protein kinase domain-containing protein</fullName>
    </recommendedName>
</protein>
<dbReference type="CDD" id="cd14014">
    <property type="entry name" value="STKc_PknB_like"/>
    <property type="match status" value="1"/>
</dbReference>
<evidence type="ECO:0000256" key="1">
    <source>
        <dbReference type="PROSITE-ProRule" id="PRU10141"/>
    </source>
</evidence>
<evidence type="ECO:0000259" key="4">
    <source>
        <dbReference type="PROSITE" id="PS50011"/>
    </source>
</evidence>
<dbReference type="Gene3D" id="1.10.510.10">
    <property type="entry name" value="Transferase(Phosphotransferase) domain 1"/>
    <property type="match status" value="1"/>
</dbReference>
<dbReference type="Pfam" id="PF00069">
    <property type="entry name" value="Pkinase"/>
    <property type="match status" value="1"/>
</dbReference>
<dbReference type="Gene3D" id="1.25.40.10">
    <property type="entry name" value="Tetratricopeptide repeat domain"/>
    <property type="match status" value="1"/>
</dbReference>
<organism evidence="6 7">
    <name type="scientific">Lottiidibacillus patelloidae</name>
    <dbReference type="NCBI Taxonomy" id="2670334"/>
    <lineage>
        <taxon>Bacteria</taxon>
        <taxon>Bacillati</taxon>
        <taxon>Bacillota</taxon>
        <taxon>Bacilli</taxon>
        <taxon>Bacillales</taxon>
        <taxon>Bacillaceae</taxon>
        <taxon>Lottiidibacillus</taxon>
    </lineage>
</organism>
<dbReference type="AlphaFoldDB" id="A0A263BRH1"/>
<dbReference type="PROSITE" id="PS00107">
    <property type="entry name" value="PROTEIN_KINASE_ATP"/>
    <property type="match status" value="1"/>
</dbReference>
<dbReference type="InterPro" id="IPR008266">
    <property type="entry name" value="Tyr_kinase_AS"/>
</dbReference>
<keyword evidence="7" id="KW-1185">Reference proteome</keyword>
<dbReference type="PROSITE" id="PS00109">
    <property type="entry name" value="PROTEIN_KINASE_TYR"/>
    <property type="match status" value="1"/>
</dbReference>
<evidence type="ECO:0000256" key="2">
    <source>
        <dbReference type="SAM" id="MobiDB-lite"/>
    </source>
</evidence>
<dbReference type="PANTHER" id="PTHR24361">
    <property type="entry name" value="MITOGEN-ACTIVATED KINASE KINASE KINASE"/>
    <property type="match status" value="1"/>
</dbReference>
<dbReference type="SUPFAM" id="SSF48452">
    <property type="entry name" value="TPR-like"/>
    <property type="match status" value="1"/>
</dbReference>
<dbReference type="InterPro" id="IPR000719">
    <property type="entry name" value="Prot_kinase_dom"/>
</dbReference>
<dbReference type="PROSITE" id="PS51178">
    <property type="entry name" value="PASTA"/>
    <property type="match status" value="1"/>
</dbReference>
<dbReference type="Pfam" id="PF03793">
    <property type="entry name" value="PASTA"/>
    <property type="match status" value="1"/>
</dbReference>
<dbReference type="InterPro" id="IPR011990">
    <property type="entry name" value="TPR-like_helical_dom_sf"/>
</dbReference>
<dbReference type="EMBL" id="NPIA01000008">
    <property type="protein sequence ID" value="OZM56168.1"/>
    <property type="molecule type" value="Genomic_DNA"/>
</dbReference>
<name>A0A263BRH1_9BACI</name>
<feature type="domain" description="Protein kinase" evidence="4">
    <location>
        <begin position="48"/>
        <end position="320"/>
    </location>
</feature>
<dbReference type="Proteomes" id="UP000217083">
    <property type="component" value="Unassembled WGS sequence"/>
</dbReference>
<keyword evidence="3" id="KW-1133">Transmembrane helix</keyword>
<feature type="compositionally biased region" description="Low complexity" evidence="2">
    <location>
        <begin position="398"/>
        <end position="407"/>
    </location>
</feature>
<dbReference type="SUPFAM" id="SSF56112">
    <property type="entry name" value="Protein kinase-like (PK-like)"/>
    <property type="match status" value="1"/>
</dbReference>
<reference evidence="6 7" key="2">
    <citation type="submission" date="2017-09" db="EMBL/GenBank/DDBJ databases">
        <title>Bacillus patelloidae sp. nov., isolated from the intestinal tract of a marine limpet.</title>
        <authorList>
            <person name="Liu R."/>
            <person name="Dong C."/>
            <person name="Shao Z."/>
        </authorList>
    </citation>
    <scope>NUCLEOTIDE SEQUENCE [LARGE SCALE GENOMIC DNA]</scope>
    <source>
        <strain evidence="6 7">SA5d-4</strain>
    </source>
</reference>
<dbReference type="InterPro" id="IPR053235">
    <property type="entry name" value="Ser_Thr_kinase"/>
</dbReference>
<keyword evidence="1" id="KW-0067">ATP-binding</keyword>
<keyword evidence="1" id="KW-0547">Nucleotide-binding</keyword>
<dbReference type="SMART" id="SM00740">
    <property type="entry name" value="PASTA"/>
    <property type="match status" value="1"/>
</dbReference>
<proteinExistence type="predicted"/>
<keyword evidence="3" id="KW-0472">Membrane</keyword>
<dbReference type="InterPro" id="IPR005543">
    <property type="entry name" value="PASTA_dom"/>
</dbReference>
<dbReference type="InterPro" id="IPR011009">
    <property type="entry name" value="Kinase-like_dom_sf"/>
</dbReference>
<dbReference type="CDD" id="cd06577">
    <property type="entry name" value="PASTA_pknB"/>
    <property type="match status" value="1"/>
</dbReference>
<dbReference type="GO" id="GO:0005524">
    <property type="term" value="F:ATP binding"/>
    <property type="evidence" value="ECO:0007669"/>
    <property type="project" value="UniProtKB-UniRule"/>
</dbReference>
<evidence type="ECO:0000256" key="3">
    <source>
        <dbReference type="SAM" id="Phobius"/>
    </source>
</evidence>
<feature type="domain" description="PASTA" evidence="5">
    <location>
        <begin position="429"/>
        <end position="496"/>
    </location>
</feature>
<evidence type="ECO:0000313" key="6">
    <source>
        <dbReference type="EMBL" id="OZM56168.1"/>
    </source>
</evidence>
<keyword evidence="3" id="KW-0812">Transmembrane</keyword>
<dbReference type="Gene3D" id="3.30.200.20">
    <property type="entry name" value="Phosphorylase Kinase, domain 1"/>
    <property type="match status" value="1"/>
</dbReference>
<reference evidence="7" key="1">
    <citation type="submission" date="2017-08" db="EMBL/GenBank/DDBJ databases">
        <authorList>
            <person name="Huang Z."/>
        </authorList>
    </citation>
    <scope>NUCLEOTIDE SEQUENCE [LARGE SCALE GENOMIC DNA]</scope>
    <source>
        <strain evidence="7">SA5d-4</strain>
    </source>
</reference>
<comment type="caution">
    <text evidence="6">The sequence shown here is derived from an EMBL/GenBank/DDBJ whole genome shotgun (WGS) entry which is preliminary data.</text>
</comment>
<evidence type="ECO:0000259" key="5">
    <source>
        <dbReference type="PROSITE" id="PS51178"/>
    </source>
</evidence>